<evidence type="ECO:0000259" key="2">
    <source>
        <dbReference type="PROSITE" id="PS51782"/>
    </source>
</evidence>
<gene>
    <name evidence="3" type="ORF">LB941_11850</name>
</gene>
<accession>A0A9X2FLQ2</accession>
<evidence type="ECO:0000256" key="1">
    <source>
        <dbReference type="SAM" id="MobiDB-lite"/>
    </source>
</evidence>
<evidence type="ECO:0000313" key="4">
    <source>
        <dbReference type="Proteomes" id="UP001139006"/>
    </source>
</evidence>
<keyword evidence="4" id="KW-1185">Reference proteome</keyword>
<sequence>MIKHTALQDNKKNGGIVRKFRSVLVATAVLAGLSLTTNYTANASSVNNDWVANTTTEISQNIGDVKAVYTIRKGDTLWGITQALATKGYQTSVAQLAKINGIANADLIIAGNTMKFMGSGQNTVVQVQGANGSVKGTYNIGSNAANTSRNNTTTAAATKGNTSTNGNTNNNQNSNNNGNNSNNNIPAKPATINRASL</sequence>
<dbReference type="CDD" id="cd00118">
    <property type="entry name" value="LysM"/>
    <property type="match status" value="1"/>
</dbReference>
<proteinExistence type="predicted"/>
<feature type="domain" description="LysM" evidence="2">
    <location>
        <begin position="67"/>
        <end position="116"/>
    </location>
</feature>
<dbReference type="Gene3D" id="3.10.350.10">
    <property type="entry name" value="LysM domain"/>
    <property type="match status" value="1"/>
</dbReference>
<dbReference type="InterPro" id="IPR018392">
    <property type="entry name" value="LysM"/>
</dbReference>
<dbReference type="SMART" id="SM00257">
    <property type="entry name" value="LysM"/>
    <property type="match status" value="1"/>
</dbReference>
<dbReference type="EMBL" id="JAIULA010000034">
    <property type="protein sequence ID" value="MCP0888022.1"/>
    <property type="molecule type" value="Genomic_DNA"/>
</dbReference>
<dbReference type="Pfam" id="PF01476">
    <property type="entry name" value="LysM"/>
    <property type="match status" value="1"/>
</dbReference>
<name>A0A9X2FLQ2_9LACO</name>
<feature type="compositionally biased region" description="Low complexity" evidence="1">
    <location>
        <begin position="141"/>
        <end position="184"/>
    </location>
</feature>
<dbReference type="RefSeq" id="WP_253362183.1">
    <property type="nucleotide sequence ID" value="NZ_JAIULA010000034.1"/>
</dbReference>
<evidence type="ECO:0000313" key="3">
    <source>
        <dbReference type="EMBL" id="MCP0888022.1"/>
    </source>
</evidence>
<comment type="caution">
    <text evidence="3">The sequence shown here is derived from an EMBL/GenBank/DDBJ whole genome shotgun (WGS) entry which is preliminary data.</text>
</comment>
<reference evidence="3 4" key="1">
    <citation type="journal article" date="2023" name="Int. J. Syst. Evol. Microbiol.">
        <title>Ligilactobacillus ubinensis sp. nov., a novel species isolated from the wild ferment of a durian fruit (Durio zibethinus).</title>
        <authorList>
            <person name="Heng Y.C."/>
            <person name="Menon N."/>
            <person name="Chen B."/>
            <person name="Loo B.Z.L."/>
            <person name="Wong G.W.J."/>
            <person name="Lim A.C.H."/>
            <person name="Silvaraju S."/>
            <person name="Kittelmann S."/>
        </authorList>
    </citation>
    <scope>NUCLEOTIDE SEQUENCE [LARGE SCALE GENOMIC DNA]</scope>
    <source>
        <strain evidence="3 4">WILCCON 0076</strain>
    </source>
</reference>
<dbReference type="AlphaFoldDB" id="A0A9X2FLQ2"/>
<dbReference type="InterPro" id="IPR036779">
    <property type="entry name" value="LysM_dom_sf"/>
</dbReference>
<protein>
    <submittedName>
        <fullName evidence="3">LysM domain-containing protein</fullName>
    </submittedName>
</protein>
<dbReference type="SUPFAM" id="SSF54106">
    <property type="entry name" value="LysM domain"/>
    <property type="match status" value="1"/>
</dbReference>
<dbReference type="Proteomes" id="UP001139006">
    <property type="component" value="Unassembled WGS sequence"/>
</dbReference>
<organism evidence="3 4">
    <name type="scientific">Ligilactobacillus ubinensis</name>
    <dbReference type="NCBI Taxonomy" id="2876789"/>
    <lineage>
        <taxon>Bacteria</taxon>
        <taxon>Bacillati</taxon>
        <taxon>Bacillota</taxon>
        <taxon>Bacilli</taxon>
        <taxon>Lactobacillales</taxon>
        <taxon>Lactobacillaceae</taxon>
        <taxon>Ligilactobacillus</taxon>
    </lineage>
</organism>
<dbReference type="PROSITE" id="PS51782">
    <property type="entry name" value="LYSM"/>
    <property type="match status" value="1"/>
</dbReference>
<feature type="region of interest" description="Disordered" evidence="1">
    <location>
        <begin position="139"/>
        <end position="197"/>
    </location>
</feature>